<evidence type="ECO:0000313" key="5">
    <source>
        <dbReference type="Proteomes" id="UP000797356"/>
    </source>
</evidence>
<comment type="function">
    <text evidence="2">Plays a complex role in regulating the basal catalytic activity of the alpha subunit.</text>
</comment>
<dbReference type="SUPFAM" id="SSF57798">
    <property type="entry name" value="Casein kinase II beta subunit"/>
    <property type="match status" value="1"/>
</dbReference>
<feature type="region of interest" description="Disordered" evidence="3">
    <location>
        <begin position="1"/>
        <end position="96"/>
    </location>
</feature>
<sequence>MYRDRGASGSKLEIGPLDRKRINDALDKHLEKSPPSTSRGLNGREKERLSVPSTSAGKQPDHYRDQRSAPLSKNKYSDEESETDNEGSDVSGSDGDDTSWISWFCNLRGNEFFCEVDDEYIQDDFNLCGLSSQVPYYDYALDLILDVESSHGKHNFSYGLYEGLCSS</sequence>
<name>A0A8K0N6U0_COCNU</name>
<dbReference type="Gene3D" id="1.10.1820.10">
    <property type="entry name" value="protein kinase ck2 holoenzyme, chain C, domain 1"/>
    <property type="match status" value="1"/>
</dbReference>
<dbReference type="Proteomes" id="UP000797356">
    <property type="component" value="Chromosome 8"/>
</dbReference>
<gene>
    <name evidence="4" type="ORF">COCNU_08G006780</name>
</gene>
<dbReference type="AlphaFoldDB" id="A0A8K0N6U0"/>
<keyword evidence="5" id="KW-1185">Reference proteome</keyword>
<dbReference type="InterPro" id="IPR016149">
    <property type="entry name" value="Casein_kin_II_reg-sub_N"/>
</dbReference>
<evidence type="ECO:0000256" key="2">
    <source>
        <dbReference type="RuleBase" id="RU361268"/>
    </source>
</evidence>
<dbReference type="InterPro" id="IPR000704">
    <property type="entry name" value="Casein_kinase_II_reg-sub"/>
</dbReference>
<accession>A0A8K0N6U0</accession>
<dbReference type="SMART" id="SM01085">
    <property type="entry name" value="CK_II_beta"/>
    <property type="match status" value="1"/>
</dbReference>
<dbReference type="GO" id="GO:0005956">
    <property type="term" value="C:protein kinase CK2 complex"/>
    <property type="evidence" value="ECO:0007669"/>
    <property type="project" value="UniProtKB-UniRule"/>
</dbReference>
<dbReference type="Pfam" id="PF01214">
    <property type="entry name" value="CK_II_beta"/>
    <property type="match status" value="1"/>
</dbReference>
<reference evidence="4" key="2">
    <citation type="submission" date="2019-07" db="EMBL/GenBank/DDBJ databases">
        <authorList>
            <person name="Yang Y."/>
            <person name="Bocs S."/>
            <person name="Baudouin L."/>
        </authorList>
    </citation>
    <scope>NUCLEOTIDE SEQUENCE</scope>
    <source>
        <tissue evidence="4">Spear leaf of Hainan Tall coconut</tissue>
    </source>
</reference>
<dbReference type="EMBL" id="CM017879">
    <property type="protein sequence ID" value="KAG1359232.1"/>
    <property type="molecule type" value="Genomic_DNA"/>
</dbReference>
<evidence type="ECO:0000256" key="3">
    <source>
        <dbReference type="SAM" id="MobiDB-lite"/>
    </source>
</evidence>
<evidence type="ECO:0000256" key="1">
    <source>
        <dbReference type="ARBA" id="ARBA00006941"/>
    </source>
</evidence>
<organism evidence="4 5">
    <name type="scientific">Cocos nucifera</name>
    <name type="common">Coconut palm</name>
    <dbReference type="NCBI Taxonomy" id="13894"/>
    <lineage>
        <taxon>Eukaryota</taxon>
        <taxon>Viridiplantae</taxon>
        <taxon>Streptophyta</taxon>
        <taxon>Embryophyta</taxon>
        <taxon>Tracheophyta</taxon>
        <taxon>Spermatophyta</taxon>
        <taxon>Magnoliopsida</taxon>
        <taxon>Liliopsida</taxon>
        <taxon>Arecaceae</taxon>
        <taxon>Arecoideae</taxon>
        <taxon>Cocoseae</taxon>
        <taxon>Attaleinae</taxon>
        <taxon>Cocos</taxon>
    </lineage>
</organism>
<keyword evidence="4" id="KW-0418">Kinase</keyword>
<dbReference type="GO" id="GO:0016301">
    <property type="term" value="F:kinase activity"/>
    <property type="evidence" value="ECO:0007669"/>
    <property type="project" value="UniProtKB-KW"/>
</dbReference>
<dbReference type="PANTHER" id="PTHR11740">
    <property type="entry name" value="CASEIN KINASE II SUBUNIT BETA"/>
    <property type="match status" value="1"/>
</dbReference>
<dbReference type="InterPro" id="IPR035991">
    <property type="entry name" value="Casein_kinase_II_beta-like"/>
</dbReference>
<keyword evidence="4" id="KW-0808">Transferase</keyword>
<comment type="similarity">
    <text evidence="1 2">Belongs to the casein kinase 2 subunit beta family.</text>
</comment>
<comment type="subunit">
    <text evidence="2">Tetramer of two alpha and two beta subunits.</text>
</comment>
<dbReference type="PRINTS" id="PR00472">
    <property type="entry name" value="CASNKINASEII"/>
</dbReference>
<dbReference type="GO" id="GO:0019887">
    <property type="term" value="F:protein kinase regulator activity"/>
    <property type="evidence" value="ECO:0007669"/>
    <property type="project" value="InterPro"/>
</dbReference>
<dbReference type="PANTHER" id="PTHR11740:SF0">
    <property type="entry name" value="CASEIN KINASE II SUBUNIT BETA"/>
    <property type="match status" value="1"/>
</dbReference>
<feature type="compositionally biased region" description="Basic and acidic residues" evidence="3">
    <location>
        <begin position="16"/>
        <end position="32"/>
    </location>
</feature>
<evidence type="ECO:0000313" key="4">
    <source>
        <dbReference type="EMBL" id="KAG1359232.1"/>
    </source>
</evidence>
<dbReference type="OrthoDB" id="1711911at2759"/>
<proteinExistence type="inferred from homology"/>
<dbReference type="GO" id="GO:0005737">
    <property type="term" value="C:cytoplasm"/>
    <property type="evidence" value="ECO:0007669"/>
    <property type="project" value="TreeGrafter"/>
</dbReference>
<protein>
    <recommendedName>
        <fullName evidence="2">Casein kinase II subunit beta</fullName>
        <shortName evidence="2">CK II beta</shortName>
    </recommendedName>
</protein>
<comment type="caution">
    <text evidence="4">The sequence shown here is derived from an EMBL/GenBank/DDBJ whole genome shotgun (WGS) entry which is preliminary data.</text>
</comment>
<reference evidence="4" key="1">
    <citation type="journal article" date="2017" name="Gigascience">
        <title>The genome draft of coconut (Cocos nucifera).</title>
        <authorList>
            <person name="Xiao Y."/>
            <person name="Xu P."/>
            <person name="Fan H."/>
            <person name="Baudouin L."/>
            <person name="Xia W."/>
            <person name="Bocs S."/>
            <person name="Xu J."/>
            <person name="Li Q."/>
            <person name="Guo A."/>
            <person name="Zhou L."/>
            <person name="Li J."/>
            <person name="Wu Y."/>
            <person name="Ma Z."/>
            <person name="Armero A."/>
            <person name="Issali A.E."/>
            <person name="Liu N."/>
            <person name="Peng M."/>
            <person name="Yang Y."/>
        </authorList>
    </citation>
    <scope>NUCLEOTIDE SEQUENCE</scope>
    <source>
        <tissue evidence="4">Spear leaf of Hainan Tall coconut</tissue>
    </source>
</reference>